<protein>
    <recommendedName>
        <fullName evidence="3">Secreted protein</fullName>
    </recommendedName>
</protein>
<dbReference type="AlphaFoldDB" id="A0AAW4PGN1"/>
<dbReference type="EMBL" id="RKLT01000011">
    <property type="protein sequence ID" value="MBX0296902.1"/>
    <property type="molecule type" value="Genomic_DNA"/>
</dbReference>
<reference evidence="1 2" key="1">
    <citation type="submission" date="2021-06" db="EMBL/GenBank/DDBJ databases">
        <title>Halomicroarcula sp. a new haloarchaeum isolated from saline soil.</title>
        <authorList>
            <person name="Duran-Viseras A."/>
            <person name="Sanchez-Porro C."/>
            <person name="Ventosa A."/>
        </authorList>
    </citation>
    <scope>NUCLEOTIDE SEQUENCE [LARGE SCALE GENOMIC DNA]</scope>
    <source>
        <strain evidence="1 2">F27</strain>
    </source>
</reference>
<comment type="caution">
    <text evidence="1">The sequence shown here is derived from an EMBL/GenBank/DDBJ whole genome shotgun (WGS) entry which is preliminary data.</text>
</comment>
<evidence type="ECO:0000313" key="2">
    <source>
        <dbReference type="Proteomes" id="UP001430455"/>
    </source>
</evidence>
<proteinExistence type="predicted"/>
<gene>
    <name evidence="1" type="ORF">EGH23_18650</name>
</gene>
<accession>A0AAW4PGN1</accession>
<organism evidence="1 2">
    <name type="scientific">Haloarcula nitratireducens</name>
    <dbReference type="NCBI Taxonomy" id="2487749"/>
    <lineage>
        <taxon>Archaea</taxon>
        <taxon>Methanobacteriati</taxon>
        <taxon>Methanobacteriota</taxon>
        <taxon>Stenosarchaea group</taxon>
        <taxon>Halobacteria</taxon>
        <taxon>Halobacteriales</taxon>
        <taxon>Haloarculaceae</taxon>
        <taxon>Haloarcula</taxon>
    </lineage>
</organism>
<sequence length="157" mass="16698">MVLPFGKRQTVLTFLMGFLVLIAGCSAIIGESDGNVELGQITVENSDDTGHTIHVLVESDSEPVYGASVALDGISPPANESDFGSIDSAILNHSAWRGDSANWTVYTRVDSNTSWQAHVPPADTESDCISVRLIIETDATVTSFTPVCASWPPTTNT</sequence>
<dbReference type="PROSITE" id="PS51257">
    <property type="entry name" value="PROKAR_LIPOPROTEIN"/>
    <property type="match status" value="1"/>
</dbReference>
<name>A0AAW4PGN1_9EURY</name>
<dbReference type="Proteomes" id="UP001430455">
    <property type="component" value="Unassembled WGS sequence"/>
</dbReference>
<evidence type="ECO:0000313" key="1">
    <source>
        <dbReference type="EMBL" id="MBX0296902.1"/>
    </source>
</evidence>
<evidence type="ECO:0008006" key="3">
    <source>
        <dbReference type="Google" id="ProtNLM"/>
    </source>
</evidence>
<keyword evidence="2" id="KW-1185">Reference proteome</keyword>